<evidence type="ECO:0000256" key="3">
    <source>
        <dbReference type="ARBA" id="ARBA00005028"/>
    </source>
</evidence>
<evidence type="ECO:0000256" key="8">
    <source>
        <dbReference type="ARBA" id="ARBA00022837"/>
    </source>
</evidence>
<comment type="cofactor">
    <cofactor evidence="2">
        <name>Ca(2+)</name>
        <dbReference type="ChEBI" id="CHEBI:29108"/>
    </cofactor>
</comment>
<organism evidence="15 16">
    <name type="scientific">Salegentibacter echinorum</name>
    <dbReference type="NCBI Taxonomy" id="1073325"/>
    <lineage>
        <taxon>Bacteria</taxon>
        <taxon>Pseudomonadati</taxon>
        <taxon>Bacteroidota</taxon>
        <taxon>Flavobacteriia</taxon>
        <taxon>Flavobacteriales</taxon>
        <taxon>Flavobacteriaceae</taxon>
        <taxon>Salegentibacter</taxon>
    </lineage>
</organism>
<dbReference type="EC" id="5.1.3.3" evidence="6 11"/>
<dbReference type="GO" id="GO:0005737">
    <property type="term" value="C:cytoplasm"/>
    <property type="evidence" value="ECO:0007669"/>
    <property type="project" value="TreeGrafter"/>
</dbReference>
<evidence type="ECO:0000256" key="1">
    <source>
        <dbReference type="ARBA" id="ARBA00001614"/>
    </source>
</evidence>
<dbReference type="Pfam" id="PF01263">
    <property type="entry name" value="Aldose_epim"/>
    <property type="match status" value="1"/>
</dbReference>
<evidence type="ECO:0000256" key="5">
    <source>
        <dbReference type="ARBA" id="ARBA00011245"/>
    </source>
</evidence>
<evidence type="ECO:0000256" key="2">
    <source>
        <dbReference type="ARBA" id="ARBA00001913"/>
    </source>
</evidence>
<evidence type="ECO:0000256" key="10">
    <source>
        <dbReference type="ARBA" id="ARBA00023277"/>
    </source>
</evidence>
<dbReference type="OrthoDB" id="9779408at2"/>
<dbReference type="CDD" id="cd09019">
    <property type="entry name" value="galactose_mutarotase_like"/>
    <property type="match status" value="1"/>
</dbReference>
<dbReference type="InterPro" id="IPR018052">
    <property type="entry name" value="Ald1_epimerase_CS"/>
</dbReference>
<dbReference type="SUPFAM" id="SSF74650">
    <property type="entry name" value="Galactose mutarotase-like"/>
    <property type="match status" value="1"/>
</dbReference>
<keyword evidence="8" id="KW-0106">Calcium</keyword>
<evidence type="ECO:0000256" key="9">
    <source>
        <dbReference type="ARBA" id="ARBA00023235"/>
    </source>
</evidence>
<evidence type="ECO:0000256" key="11">
    <source>
        <dbReference type="PIRNR" id="PIRNR005096"/>
    </source>
</evidence>
<comment type="similarity">
    <text evidence="4 11">Belongs to the aldose epimerase family.</text>
</comment>
<evidence type="ECO:0000256" key="7">
    <source>
        <dbReference type="ARBA" id="ARBA00014165"/>
    </source>
</evidence>
<gene>
    <name evidence="15" type="ORF">SAMN05444483_10357</name>
</gene>
<dbReference type="InterPro" id="IPR008183">
    <property type="entry name" value="Aldose_1/G6P_1-epimerase"/>
</dbReference>
<dbReference type="PANTHER" id="PTHR10091">
    <property type="entry name" value="ALDOSE-1-EPIMERASE"/>
    <property type="match status" value="1"/>
</dbReference>
<comment type="pathway">
    <text evidence="3 11">Carbohydrate metabolism; hexose metabolism.</text>
</comment>
<name>A0A1M5F799_SALEC</name>
<dbReference type="InterPro" id="IPR047215">
    <property type="entry name" value="Galactose_mutarotase-like"/>
</dbReference>
<evidence type="ECO:0000313" key="15">
    <source>
        <dbReference type="EMBL" id="SHF87389.1"/>
    </source>
</evidence>
<dbReference type="EMBL" id="FQVT01000003">
    <property type="protein sequence ID" value="SHF87389.1"/>
    <property type="molecule type" value="Genomic_DNA"/>
</dbReference>
<keyword evidence="16" id="KW-1185">Reference proteome</keyword>
<proteinExistence type="inferred from homology"/>
<sequence>MELRKTAKKKIKDFKIKQFHEVILVRGTLPLSILEEKVNDWIVEKTTKEYILDKTEEKALKVITLNNEAGNSLEILNFGAAILGFKMNDKRGEEVNVIVSPHSKEYLSPVYKEHNKCFGASVGRYAGRIANGTFTLDDKEYKLSTKNGVHLHGGESGFQYKFWEVGEEKSAPNPSVKLSYTSEDGEENYPGKLEVSVLYTLTENNEILIEYSAKTDKKTVVNITNHAYFNLNGKGSVSDHFLQIEAEKILEVNEELLPSGNLTKLKKHPKNFNESKLIGNRSLDDAFVLRSGKDEVAARLFSPLTGIKLEVESNQPALIAYAPEDLPEDLNYRTEIADEYPSICLEAQNFPNAPNFRNFPVALLKPGEEYYNRINYRFSVSK</sequence>
<dbReference type="STRING" id="1073325.SAMN05444483_10357"/>
<dbReference type="InterPro" id="IPR015443">
    <property type="entry name" value="Aldose_1-epimerase"/>
</dbReference>
<evidence type="ECO:0000256" key="14">
    <source>
        <dbReference type="PIRSR" id="PIRSR005096-3"/>
    </source>
</evidence>
<comment type="subunit">
    <text evidence="5">Monomer.</text>
</comment>
<dbReference type="Gene3D" id="2.70.98.10">
    <property type="match status" value="1"/>
</dbReference>
<dbReference type="GO" id="GO:0006006">
    <property type="term" value="P:glucose metabolic process"/>
    <property type="evidence" value="ECO:0007669"/>
    <property type="project" value="TreeGrafter"/>
</dbReference>
<evidence type="ECO:0000256" key="4">
    <source>
        <dbReference type="ARBA" id="ARBA00006206"/>
    </source>
</evidence>
<evidence type="ECO:0000313" key="16">
    <source>
        <dbReference type="Proteomes" id="UP000183945"/>
    </source>
</evidence>
<dbReference type="InterPro" id="IPR011013">
    <property type="entry name" value="Gal_mutarotase_sf_dom"/>
</dbReference>
<keyword evidence="10 11" id="KW-0119">Carbohydrate metabolism</keyword>
<dbReference type="GO" id="GO:0030246">
    <property type="term" value="F:carbohydrate binding"/>
    <property type="evidence" value="ECO:0007669"/>
    <property type="project" value="InterPro"/>
</dbReference>
<dbReference type="PANTHER" id="PTHR10091:SF0">
    <property type="entry name" value="GALACTOSE MUTAROTASE"/>
    <property type="match status" value="1"/>
</dbReference>
<feature type="binding site" evidence="13">
    <location>
        <position position="284"/>
    </location>
    <ligand>
        <name>beta-D-galactose</name>
        <dbReference type="ChEBI" id="CHEBI:27667"/>
    </ligand>
</feature>
<dbReference type="PIRSF" id="PIRSF005096">
    <property type="entry name" value="GALM"/>
    <property type="match status" value="1"/>
</dbReference>
<dbReference type="InterPro" id="IPR014718">
    <property type="entry name" value="GH-type_carb-bd"/>
</dbReference>
<dbReference type="UniPathway" id="UPA00242"/>
<dbReference type="AlphaFoldDB" id="A0A1M5F799"/>
<dbReference type="GO" id="GO:0004034">
    <property type="term" value="F:aldose 1-epimerase activity"/>
    <property type="evidence" value="ECO:0007669"/>
    <property type="project" value="UniProtKB-EC"/>
</dbReference>
<reference evidence="16" key="1">
    <citation type="submission" date="2016-11" db="EMBL/GenBank/DDBJ databases">
        <authorList>
            <person name="Varghese N."/>
            <person name="Submissions S."/>
        </authorList>
    </citation>
    <scope>NUCLEOTIDE SEQUENCE [LARGE SCALE GENOMIC DNA]</scope>
    <source>
        <strain evidence="16">DSM 24579</strain>
    </source>
</reference>
<evidence type="ECO:0000256" key="12">
    <source>
        <dbReference type="PIRSR" id="PIRSR005096-1"/>
    </source>
</evidence>
<evidence type="ECO:0000256" key="13">
    <source>
        <dbReference type="PIRSR" id="PIRSR005096-2"/>
    </source>
</evidence>
<protein>
    <recommendedName>
        <fullName evidence="7 11">Aldose 1-epimerase</fullName>
        <ecNumber evidence="6 11">5.1.3.3</ecNumber>
    </recommendedName>
</protein>
<dbReference type="Proteomes" id="UP000183945">
    <property type="component" value="Unassembled WGS sequence"/>
</dbReference>
<dbReference type="GO" id="GO:0033499">
    <property type="term" value="P:galactose catabolic process via UDP-galactose, Leloir pathway"/>
    <property type="evidence" value="ECO:0007669"/>
    <property type="project" value="TreeGrafter"/>
</dbReference>
<feature type="binding site" evidence="14">
    <location>
        <begin position="226"/>
        <end position="228"/>
    </location>
    <ligand>
        <name>beta-D-galactose</name>
        <dbReference type="ChEBI" id="CHEBI:27667"/>
    </ligand>
</feature>
<accession>A0A1M5F799</accession>
<comment type="catalytic activity">
    <reaction evidence="1 11">
        <text>alpha-D-glucose = beta-D-glucose</text>
        <dbReference type="Rhea" id="RHEA:10264"/>
        <dbReference type="ChEBI" id="CHEBI:15903"/>
        <dbReference type="ChEBI" id="CHEBI:17925"/>
        <dbReference type="EC" id="5.1.3.3"/>
    </reaction>
</comment>
<evidence type="ECO:0000256" key="6">
    <source>
        <dbReference type="ARBA" id="ARBA00013185"/>
    </source>
</evidence>
<feature type="active site" description="Proton acceptor" evidence="12">
    <location>
        <position position="346"/>
    </location>
</feature>
<keyword evidence="9 11" id="KW-0413">Isomerase</keyword>
<dbReference type="PROSITE" id="PS00545">
    <property type="entry name" value="ALDOSE_1_EPIMERASE"/>
    <property type="match status" value="1"/>
</dbReference>
<feature type="active site" description="Proton donor" evidence="12">
    <location>
        <position position="226"/>
    </location>
</feature>